<proteinExistence type="predicted"/>
<reference evidence="1" key="1">
    <citation type="submission" date="2021-01" db="EMBL/GenBank/DDBJ databases">
        <authorList>
            <consortium name="Genoscope - CEA"/>
            <person name="William W."/>
        </authorList>
    </citation>
    <scope>NUCLEOTIDE SEQUENCE</scope>
</reference>
<dbReference type="Proteomes" id="UP000689195">
    <property type="component" value="Unassembled WGS sequence"/>
</dbReference>
<protein>
    <submittedName>
        <fullName evidence="1">Uncharacterized protein</fullName>
    </submittedName>
</protein>
<evidence type="ECO:0000313" key="2">
    <source>
        <dbReference type="Proteomes" id="UP000689195"/>
    </source>
</evidence>
<organism evidence="1 2">
    <name type="scientific">Paramecium pentaurelia</name>
    <dbReference type="NCBI Taxonomy" id="43138"/>
    <lineage>
        <taxon>Eukaryota</taxon>
        <taxon>Sar</taxon>
        <taxon>Alveolata</taxon>
        <taxon>Ciliophora</taxon>
        <taxon>Intramacronucleata</taxon>
        <taxon>Oligohymenophorea</taxon>
        <taxon>Peniculida</taxon>
        <taxon>Parameciidae</taxon>
        <taxon>Paramecium</taxon>
    </lineage>
</organism>
<gene>
    <name evidence="1" type="ORF">PPENT_87.1.T1830019</name>
</gene>
<keyword evidence="2" id="KW-1185">Reference proteome</keyword>
<dbReference type="AlphaFoldDB" id="A0A8S1YJD8"/>
<accession>A0A8S1YJD8</accession>
<comment type="caution">
    <text evidence="1">The sequence shown here is derived from an EMBL/GenBank/DDBJ whole genome shotgun (WGS) entry which is preliminary data.</text>
</comment>
<evidence type="ECO:0000313" key="1">
    <source>
        <dbReference type="EMBL" id="CAD8213653.1"/>
    </source>
</evidence>
<sequence>MPKLGEVLAQIGSIVNIIMLLKILSNMINTAMFQRTILHQIIEISYPQFKVVYITKNFLGQVKQMHCNDVEIKLANFQHKYKQLLEIASKKFAFNNLIKEISQIYNIKNIFKIQEDLKFFESELSNSNHQIQNLVSILPGDLPKQQEFERFELFNSEFPL</sequence>
<dbReference type="EMBL" id="CAJJDO010000183">
    <property type="protein sequence ID" value="CAD8213653.1"/>
    <property type="molecule type" value="Genomic_DNA"/>
</dbReference>
<name>A0A8S1YJD8_9CILI</name>